<dbReference type="EMBL" id="JBHSAW010000003">
    <property type="protein sequence ID" value="MFC4094598.1"/>
    <property type="molecule type" value="Genomic_DNA"/>
</dbReference>
<feature type="chain" id="PRO_5046831213" evidence="7">
    <location>
        <begin position="18"/>
        <end position="257"/>
    </location>
</feature>
<dbReference type="InterPro" id="IPR008947">
    <property type="entry name" value="PLipase_C/P1_nuclease_dom_sf"/>
</dbReference>
<evidence type="ECO:0000256" key="5">
    <source>
        <dbReference type="ARBA" id="ARBA00023157"/>
    </source>
</evidence>
<dbReference type="Proteomes" id="UP001595814">
    <property type="component" value="Unassembled WGS sequence"/>
</dbReference>
<evidence type="ECO:0000256" key="1">
    <source>
        <dbReference type="ARBA" id="ARBA00022722"/>
    </source>
</evidence>
<comment type="caution">
    <text evidence="8">The sequence shown here is derived from an EMBL/GenBank/DDBJ whole genome shotgun (WGS) entry which is preliminary data.</text>
</comment>
<sequence length="257" mass="29524">MRILLIVVLFSTSFLMASDGDWSKTGHRAVGKIAQEHLSRKAKKIIKTLLNGRGLATIANFADEIKSDTAYRKFGPWHYVNMPENKRYKDVEPSPYGDVVMGIQKCIAILKDEESNLEDKQFYLKMLVHLMGDVHQPLHVGRAEDKGGNDIQLQWFGEGTNLHRVWDSHMIDDYQMSYTELASSLPKLNKKEVLALQEGDLYTWVNETQDLANEVYNSVEVGEKLYYRYSYDWWSTVEVQLQKGGIRLAKVLNDIFG</sequence>
<dbReference type="CDD" id="cd11010">
    <property type="entry name" value="S1-P1_nuclease"/>
    <property type="match status" value="1"/>
</dbReference>
<keyword evidence="3" id="KW-0255">Endonuclease</keyword>
<keyword evidence="4" id="KW-0378">Hydrolase</keyword>
<keyword evidence="6" id="KW-0325">Glycoprotein</keyword>
<dbReference type="PANTHER" id="PTHR33146:SF26">
    <property type="entry name" value="ENDONUCLEASE 4"/>
    <property type="match status" value="1"/>
</dbReference>
<protein>
    <submittedName>
        <fullName evidence="8">S1/P1 nuclease</fullName>
    </submittedName>
</protein>
<keyword evidence="2" id="KW-0479">Metal-binding</keyword>
<reference evidence="9" key="1">
    <citation type="journal article" date="2019" name="Int. J. Syst. Evol. Microbiol.">
        <title>The Global Catalogue of Microorganisms (GCM) 10K type strain sequencing project: providing services to taxonomists for standard genome sequencing and annotation.</title>
        <authorList>
            <consortium name="The Broad Institute Genomics Platform"/>
            <consortium name="The Broad Institute Genome Sequencing Center for Infectious Disease"/>
            <person name="Wu L."/>
            <person name="Ma J."/>
        </authorList>
    </citation>
    <scope>NUCLEOTIDE SEQUENCE [LARGE SCALE GENOMIC DNA]</scope>
    <source>
        <strain evidence="9">CECT 7477</strain>
    </source>
</reference>
<dbReference type="SUPFAM" id="SSF48537">
    <property type="entry name" value="Phospholipase C/P1 nuclease"/>
    <property type="match status" value="1"/>
</dbReference>
<evidence type="ECO:0000256" key="2">
    <source>
        <dbReference type="ARBA" id="ARBA00022723"/>
    </source>
</evidence>
<keyword evidence="7" id="KW-0732">Signal</keyword>
<dbReference type="Gene3D" id="1.10.575.10">
    <property type="entry name" value="P1 Nuclease"/>
    <property type="match status" value="1"/>
</dbReference>
<evidence type="ECO:0000256" key="3">
    <source>
        <dbReference type="ARBA" id="ARBA00022759"/>
    </source>
</evidence>
<evidence type="ECO:0000256" key="6">
    <source>
        <dbReference type="ARBA" id="ARBA00023180"/>
    </source>
</evidence>
<proteinExistence type="predicted"/>
<keyword evidence="9" id="KW-1185">Reference proteome</keyword>
<dbReference type="RefSeq" id="WP_192462457.1">
    <property type="nucleotide sequence ID" value="NZ_JACYFJ010000003.1"/>
</dbReference>
<gene>
    <name evidence="8" type="ORF">ACFOUT_01855</name>
</gene>
<feature type="signal peptide" evidence="7">
    <location>
        <begin position="1"/>
        <end position="17"/>
    </location>
</feature>
<evidence type="ECO:0000256" key="4">
    <source>
        <dbReference type="ARBA" id="ARBA00022801"/>
    </source>
</evidence>
<accession>A0ABV8JPX5</accession>
<keyword evidence="1" id="KW-0540">Nuclease</keyword>
<evidence type="ECO:0000313" key="9">
    <source>
        <dbReference type="Proteomes" id="UP001595814"/>
    </source>
</evidence>
<organism evidence="8 9">
    <name type="scientific">Euzebyella saccharophila</name>
    <dbReference type="NCBI Taxonomy" id="679664"/>
    <lineage>
        <taxon>Bacteria</taxon>
        <taxon>Pseudomonadati</taxon>
        <taxon>Bacteroidota</taxon>
        <taxon>Flavobacteriia</taxon>
        <taxon>Flavobacteriales</taxon>
        <taxon>Flavobacteriaceae</taxon>
        <taxon>Euzebyella</taxon>
    </lineage>
</organism>
<dbReference type="InterPro" id="IPR003154">
    <property type="entry name" value="S1/P1nuclease"/>
</dbReference>
<evidence type="ECO:0000313" key="8">
    <source>
        <dbReference type="EMBL" id="MFC4094598.1"/>
    </source>
</evidence>
<dbReference type="PANTHER" id="PTHR33146">
    <property type="entry name" value="ENDONUCLEASE 4"/>
    <property type="match status" value="1"/>
</dbReference>
<dbReference type="Pfam" id="PF02265">
    <property type="entry name" value="S1-P1_nuclease"/>
    <property type="match status" value="1"/>
</dbReference>
<evidence type="ECO:0000256" key="7">
    <source>
        <dbReference type="SAM" id="SignalP"/>
    </source>
</evidence>
<keyword evidence="5" id="KW-1015">Disulfide bond</keyword>
<name>A0ABV8JPX5_9FLAO</name>